<dbReference type="OrthoDB" id="62120at2759"/>
<keyword evidence="5" id="KW-0964">Secreted</keyword>
<evidence type="ECO:0000259" key="19">
    <source>
        <dbReference type="Pfam" id="PF00150"/>
    </source>
</evidence>
<dbReference type="GO" id="GO:0071555">
    <property type="term" value="P:cell wall organization"/>
    <property type="evidence" value="ECO:0007669"/>
    <property type="project" value="UniProtKB-KW"/>
</dbReference>
<evidence type="ECO:0000256" key="10">
    <source>
        <dbReference type="ARBA" id="ARBA00023316"/>
    </source>
</evidence>
<evidence type="ECO:0000256" key="18">
    <source>
        <dbReference type="SAM" id="SignalP"/>
    </source>
</evidence>
<feature type="chain" id="PRO_5006711513" description="glucan 1,3-beta-glucosidase" evidence="18">
    <location>
        <begin position="24"/>
        <end position="427"/>
    </location>
</feature>
<dbReference type="EMBL" id="CVMT01000007">
    <property type="protein sequence ID" value="CRG90233.1"/>
    <property type="molecule type" value="Genomic_DNA"/>
</dbReference>
<keyword evidence="10" id="KW-0961">Cell wall biogenesis/degradation</keyword>
<dbReference type="InterPro" id="IPR050386">
    <property type="entry name" value="Glycosyl_hydrolase_5"/>
</dbReference>
<comment type="similarity">
    <text evidence="3 17">Belongs to the glycosyl hydrolase 5 (cellulase A) family.</text>
</comment>
<dbReference type="EC" id="3.2.1.58" evidence="14"/>
<dbReference type="FunFam" id="3.20.20.80:FF:000033">
    <property type="entry name" value="Glucan 1,3-beta-glucosidase A"/>
    <property type="match status" value="1"/>
</dbReference>
<sequence>MIFSRIQKPVLTALGCLLAVAQAAPSIHVEPRSLSFDYSTQKVRGVNLGGWLVLEPWITPSLFEKGGPAAVDEYTLTQCLGKDAAYSLLSQHWNSFITAGDFQQISAAGMNHVRIPVGYWAVAPLPDDPYVSGQLEILDQAIDWARAANLKVIVDLHGAPGSQNGFDNSGRRGSIGWDKDPANVKATLDAIQALIERYAPHTDVVTAVEALNEPMTVMGDAGVNLNTLKQYYYDTWGRLREVNQDTVLVLHDGFQDIDSFNGFMGPGSGVWNIMMDTHHYEVFDDGLLSGNIDQHVQNACNFGKSKVSTTDKWTIVGEWTGAMTDCAKYLNGRGVGARWDGSHGSGSTYHGSCDGYSQGEVTDLPDNVRSDIRRFTEAQLDAYELKTGWVYWTWTTESAPEWDMKRQLAANVFPNPVTEREYPGQCN</sequence>
<feature type="domain" description="Glycoside hydrolase family 5" evidence="19">
    <location>
        <begin position="89"/>
        <end position="322"/>
    </location>
</feature>
<evidence type="ECO:0000256" key="8">
    <source>
        <dbReference type="ARBA" id="ARBA00023211"/>
    </source>
</evidence>
<evidence type="ECO:0000256" key="6">
    <source>
        <dbReference type="ARBA" id="ARBA00022729"/>
    </source>
</evidence>
<dbReference type="SUPFAM" id="SSF51445">
    <property type="entry name" value="(Trans)glycosidases"/>
    <property type="match status" value="1"/>
</dbReference>
<dbReference type="AlphaFoldDB" id="A0A0U1M3R3"/>
<dbReference type="GO" id="GO:0009251">
    <property type="term" value="P:glucan catabolic process"/>
    <property type="evidence" value="ECO:0007669"/>
    <property type="project" value="TreeGrafter"/>
</dbReference>
<dbReference type="PANTHER" id="PTHR31297">
    <property type="entry name" value="GLUCAN ENDO-1,6-BETA-GLUCOSIDASE B"/>
    <property type="match status" value="1"/>
</dbReference>
<proteinExistence type="inferred from homology"/>
<comment type="catalytic activity">
    <reaction evidence="12">
        <text>Successive hydrolysis of beta-D-glucose units from the non-reducing ends of (1-&gt;3)-beta-D-glucans, releasing alpha-glucose.</text>
        <dbReference type="EC" id="3.2.1.58"/>
    </reaction>
</comment>
<evidence type="ECO:0000256" key="16">
    <source>
        <dbReference type="ARBA" id="ARBA00041265"/>
    </source>
</evidence>
<keyword evidence="11" id="KW-0624">Polysaccharide degradation</keyword>
<accession>A0A0U1M3R3</accession>
<dbReference type="PANTHER" id="PTHR31297:SF1">
    <property type="entry name" value="GLUCAN 1,3-BETA-GLUCOSIDASE I_II-RELATED"/>
    <property type="match status" value="1"/>
</dbReference>
<dbReference type="Gene3D" id="3.20.20.80">
    <property type="entry name" value="Glycosidases"/>
    <property type="match status" value="1"/>
</dbReference>
<evidence type="ECO:0000256" key="15">
    <source>
        <dbReference type="ARBA" id="ARBA00041261"/>
    </source>
</evidence>
<feature type="signal peptide" evidence="18">
    <location>
        <begin position="1"/>
        <end position="23"/>
    </location>
</feature>
<reference evidence="20 21" key="1">
    <citation type="submission" date="2015-04" db="EMBL/GenBank/DDBJ databases">
        <authorList>
            <person name="Syromyatnikov M.Y."/>
            <person name="Popov V.N."/>
        </authorList>
    </citation>
    <scope>NUCLEOTIDE SEQUENCE [LARGE SCALE GENOMIC DNA]</scope>
    <source>
        <strain evidence="20">WF-38-12</strain>
    </source>
</reference>
<dbReference type="GO" id="GO:0009986">
    <property type="term" value="C:cell surface"/>
    <property type="evidence" value="ECO:0007669"/>
    <property type="project" value="TreeGrafter"/>
</dbReference>
<evidence type="ECO:0000256" key="14">
    <source>
        <dbReference type="ARBA" id="ARBA00038929"/>
    </source>
</evidence>
<evidence type="ECO:0000256" key="2">
    <source>
        <dbReference type="ARBA" id="ARBA00004613"/>
    </source>
</evidence>
<evidence type="ECO:0000256" key="13">
    <source>
        <dbReference type="ARBA" id="ARBA00037254"/>
    </source>
</evidence>
<dbReference type="Proteomes" id="UP000054383">
    <property type="component" value="Unassembled WGS sequence"/>
</dbReference>
<gene>
    <name evidence="20" type="ORF">PISL3812_07276</name>
</gene>
<evidence type="ECO:0000256" key="11">
    <source>
        <dbReference type="ARBA" id="ARBA00023326"/>
    </source>
</evidence>
<protein>
    <recommendedName>
        <fullName evidence="14">glucan 1,3-beta-glucosidase</fullName>
        <ecNumber evidence="14">3.2.1.58</ecNumber>
    </recommendedName>
    <alternativeName>
        <fullName evidence="16">Exo-1,3-beta-glucanase 1</fullName>
    </alternativeName>
    <alternativeName>
        <fullName evidence="15">Exo-1,3-beta-glucanase A</fullName>
    </alternativeName>
</protein>
<keyword evidence="11" id="KW-0119">Carbohydrate metabolism</keyword>
<keyword evidence="8" id="KW-0464">Manganese</keyword>
<dbReference type="Pfam" id="PF00150">
    <property type="entry name" value="Cellulase"/>
    <property type="match status" value="1"/>
</dbReference>
<comment type="cofactor">
    <cofactor evidence="1">
        <name>Mn(2+)</name>
        <dbReference type="ChEBI" id="CHEBI:29035"/>
    </cofactor>
</comment>
<evidence type="ECO:0000256" key="17">
    <source>
        <dbReference type="RuleBase" id="RU361153"/>
    </source>
</evidence>
<evidence type="ECO:0000256" key="7">
    <source>
        <dbReference type="ARBA" id="ARBA00022801"/>
    </source>
</evidence>
<evidence type="ECO:0000256" key="12">
    <source>
        <dbReference type="ARBA" id="ARBA00036824"/>
    </source>
</evidence>
<dbReference type="OMA" id="GWDMQDL"/>
<evidence type="ECO:0000256" key="5">
    <source>
        <dbReference type="ARBA" id="ARBA00022525"/>
    </source>
</evidence>
<comment type="subunit">
    <text evidence="4">Monomer.</text>
</comment>
<dbReference type="InterPro" id="IPR017853">
    <property type="entry name" value="GH"/>
</dbReference>
<evidence type="ECO:0000256" key="1">
    <source>
        <dbReference type="ARBA" id="ARBA00001936"/>
    </source>
</evidence>
<dbReference type="InterPro" id="IPR001547">
    <property type="entry name" value="Glyco_hydro_5"/>
</dbReference>
<organism evidence="20 21">
    <name type="scientific">Talaromyces islandicus</name>
    <name type="common">Penicillium islandicum</name>
    <dbReference type="NCBI Taxonomy" id="28573"/>
    <lineage>
        <taxon>Eukaryota</taxon>
        <taxon>Fungi</taxon>
        <taxon>Dikarya</taxon>
        <taxon>Ascomycota</taxon>
        <taxon>Pezizomycotina</taxon>
        <taxon>Eurotiomycetes</taxon>
        <taxon>Eurotiomycetidae</taxon>
        <taxon>Eurotiales</taxon>
        <taxon>Trichocomaceae</taxon>
        <taxon>Talaromyces</taxon>
        <taxon>Talaromyces sect. Islandici</taxon>
    </lineage>
</organism>
<evidence type="ECO:0000313" key="21">
    <source>
        <dbReference type="Proteomes" id="UP000054383"/>
    </source>
</evidence>
<keyword evidence="9 17" id="KW-0326">Glycosidase</keyword>
<evidence type="ECO:0000256" key="3">
    <source>
        <dbReference type="ARBA" id="ARBA00005641"/>
    </source>
</evidence>
<evidence type="ECO:0000256" key="4">
    <source>
        <dbReference type="ARBA" id="ARBA00011245"/>
    </source>
</evidence>
<name>A0A0U1M3R3_TALIS</name>
<keyword evidence="7 17" id="KW-0378">Hydrolase</keyword>
<comment type="subcellular location">
    <subcellularLocation>
        <location evidence="2">Secreted</location>
    </subcellularLocation>
</comment>
<keyword evidence="21" id="KW-1185">Reference proteome</keyword>
<dbReference type="GO" id="GO:0004338">
    <property type="term" value="F:glucan exo-1,3-beta-glucosidase activity"/>
    <property type="evidence" value="ECO:0007669"/>
    <property type="project" value="UniProtKB-EC"/>
</dbReference>
<evidence type="ECO:0000313" key="20">
    <source>
        <dbReference type="EMBL" id="CRG90233.1"/>
    </source>
</evidence>
<dbReference type="GO" id="GO:0005576">
    <property type="term" value="C:extracellular region"/>
    <property type="evidence" value="ECO:0007669"/>
    <property type="project" value="UniProtKB-SubCell"/>
</dbReference>
<dbReference type="STRING" id="28573.A0A0U1M3R3"/>
<comment type="function">
    <text evidence="13">Beta-glucanases participate in the metabolism of beta-glucan, the main structural component of the cell wall. It could also function biosynthetically as a transglycosylase.</text>
</comment>
<keyword evidence="6 18" id="KW-0732">Signal</keyword>
<evidence type="ECO:0000256" key="9">
    <source>
        <dbReference type="ARBA" id="ARBA00023295"/>
    </source>
</evidence>